<keyword evidence="2" id="KW-1003">Cell membrane</keyword>
<keyword evidence="3 5" id="KW-0472">Membrane</keyword>
<dbReference type="PANTHER" id="PTHR47529:SF1">
    <property type="entry name" value="PERIPLASMIC CHAPERONE PPID"/>
    <property type="match status" value="1"/>
</dbReference>
<proteinExistence type="predicted"/>
<evidence type="ECO:0000313" key="7">
    <source>
        <dbReference type="Proteomes" id="UP000199032"/>
    </source>
</evidence>
<accession>A0A0S4L1C1</accession>
<reference evidence="6 7" key="1">
    <citation type="submission" date="2015-10" db="EMBL/GenBank/DDBJ databases">
        <authorList>
            <person name="Gilbert D.G."/>
        </authorList>
    </citation>
    <scope>NUCLEOTIDE SEQUENCE [LARGE SCALE GENOMIC DNA]</scope>
    <source>
        <strain evidence="6">COMA1</strain>
    </source>
</reference>
<dbReference type="RefSeq" id="WP_090742265.1">
    <property type="nucleotide sequence ID" value="NZ_CZQA01000001.1"/>
</dbReference>
<dbReference type="InterPro" id="IPR027304">
    <property type="entry name" value="Trigger_fact/SurA_dom_sf"/>
</dbReference>
<dbReference type="SUPFAM" id="SSF109998">
    <property type="entry name" value="Triger factor/SurA peptide-binding domain-like"/>
    <property type="match status" value="1"/>
</dbReference>
<dbReference type="OrthoDB" id="9812372at2"/>
<evidence type="ECO:0000256" key="5">
    <source>
        <dbReference type="SAM" id="Phobius"/>
    </source>
</evidence>
<gene>
    <name evidence="6" type="ORF">COMA1_10119</name>
</gene>
<evidence type="ECO:0000256" key="3">
    <source>
        <dbReference type="ARBA" id="ARBA00023136"/>
    </source>
</evidence>
<keyword evidence="4" id="KW-0143">Chaperone</keyword>
<dbReference type="Gene3D" id="1.10.4030.10">
    <property type="entry name" value="Porin chaperone SurA, peptide-binding domain"/>
    <property type="match status" value="1"/>
</dbReference>
<keyword evidence="6" id="KW-0413">Isomerase</keyword>
<dbReference type="EC" id="5.2.1.8" evidence="6"/>
<dbReference type="AlphaFoldDB" id="A0A0S4L1C1"/>
<dbReference type="GO" id="GO:0003755">
    <property type="term" value="F:peptidyl-prolyl cis-trans isomerase activity"/>
    <property type="evidence" value="ECO:0007669"/>
    <property type="project" value="UniProtKB-EC"/>
</dbReference>
<dbReference type="Pfam" id="PF13624">
    <property type="entry name" value="SurA_N_3"/>
    <property type="match status" value="1"/>
</dbReference>
<keyword evidence="5" id="KW-1133">Transmembrane helix</keyword>
<name>A0A0S4L1C1_9BACT</name>
<dbReference type="PANTHER" id="PTHR47529">
    <property type="entry name" value="PEPTIDYL-PROLYL CIS-TRANS ISOMERASE D"/>
    <property type="match status" value="1"/>
</dbReference>
<protein>
    <submittedName>
        <fullName evidence="6">Putative Peptidyl-prolyl cis-trans isomerase D</fullName>
        <ecNumber evidence="6">5.2.1.8</ecNumber>
    </submittedName>
</protein>
<sequence length="233" mass="26562">MIKTMRDASHNYPWLLKSIMGILAIAFVITMGWWGFGEQTGGPVAKVGEQSVSLDEFKRTYENMHRIYKDNVKTEFKDEEFKDFVMGQLVDSRVWIIAAQEMGVRVSDADLRELIMQTPVFQKNGAFDPELYKRILAANHLTPAAFESIQHQEVLANKARMIVRDSVALTPEEIAEGQSLMTRPADGNDPAKMAEAKQRVLDDMLLQKQQRALVSFQQSMKAKIPITIRREML</sequence>
<dbReference type="EMBL" id="CZQA01000001">
    <property type="protein sequence ID" value="CUS31459.1"/>
    <property type="molecule type" value="Genomic_DNA"/>
</dbReference>
<evidence type="ECO:0000313" key="6">
    <source>
        <dbReference type="EMBL" id="CUS31459.1"/>
    </source>
</evidence>
<dbReference type="STRING" id="1742972.COMA1_10119"/>
<evidence type="ECO:0000256" key="1">
    <source>
        <dbReference type="ARBA" id="ARBA00004236"/>
    </source>
</evidence>
<evidence type="ECO:0000256" key="4">
    <source>
        <dbReference type="ARBA" id="ARBA00023186"/>
    </source>
</evidence>
<dbReference type="InterPro" id="IPR052029">
    <property type="entry name" value="PpiD_chaperone"/>
</dbReference>
<keyword evidence="5" id="KW-0812">Transmembrane</keyword>
<evidence type="ECO:0000256" key="2">
    <source>
        <dbReference type="ARBA" id="ARBA00022475"/>
    </source>
</evidence>
<comment type="subcellular location">
    <subcellularLocation>
        <location evidence="1">Cell membrane</location>
    </subcellularLocation>
</comment>
<organism evidence="6 7">
    <name type="scientific">Candidatus Nitrospira nitrosa</name>
    <dbReference type="NCBI Taxonomy" id="1742972"/>
    <lineage>
        <taxon>Bacteria</taxon>
        <taxon>Pseudomonadati</taxon>
        <taxon>Nitrospirota</taxon>
        <taxon>Nitrospiria</taxon>
        <taxon>Nitrospirales</taxon>
        <taxon>Nitrospiraceae</taxon>
        <taxon>Nitrospira</taxon>
    </lineage>
</organism>
<keyword evidence="7" id="KW-1185">Reference proteome</keyword>
<dbReference type="Proteomes" id="UP000199032">
    <property type="component" value="Unassembled WGS sequence"/>
</dbReference>
<dbReference type="GO" id="GO:0005886">
    <property type="term" value="C:plasma membrane"/>
    <property type="evidence" value="ECO:0007669"/>
    <property type="project" value="UniProtKB-SubCell"/>
</dbReference>
<feature type="transmembrane region" description="Helical" evidence="5">
    <location>
        <begin position="12"/>
        <end position="36"/>
    </location>
</feature>